<sequence length="518" mass="59320">MSSFTLEFLEQLKEQSVALKLLRSPHFPLLGSFFYRAFIRKNRRSVAYQELIALLDHYLADINESCQDKNGANKYPKSAKAYIDDWISIKGGFLRKYMPQQGDEPECDLLPDVEKALRWVEDLQGKSFVGTESRLKLLLGLIADLVHGTSEDQQSKLTTLRQKKLEIEQQIQAVEQGMDIGYSATQVREKMYLVADMSRQLLGDFRQVEANFRALDKDTRKKITLGGHQKGHVLDTVFSDQDVIDGSDEGKSFSAFFELLMRGDMRENMRDDLKQLLDLEYSREFALNDELLMHLYSYLLDAGAKVNVTKQQITDQLRRYIQEQSQDNKRILALIRDFEASAHKIESEALKQEKNFTELDSFQAQISQLFSRNLYQAKQQESLDSDIGQQDETPDVDLSRLFEVSHIDEFALQRQISQCLQQNQGQVTLAQVIEKFPVQYGLDEVLTYVKMACEQTVSANINEQEQQTISWEIAEPDSSSPVPVNIPATSTAAIGKTRPSKTRRVLKLPTITFVRELS</sequence>
<proteinExistence type="predicted"/>
<accession>A0AAE9Z1Z2</accession>
<keyword evidence="1" id="KW-0175">Coiled coil</keyword>
<dbReference type="KEGG" id="tvd:SG34_024980"/>
<dbReference type="RefSeq" id="WP_063890871.1">
    <property type="nucleotide sequence ID" value="NZ_CP059733.1"/>
</dbReference>
<dbReference type="EMBL" id="CP059733">
    <property type="protein sequence ID" value="WDE04550.1"/>
    <property type="molecule type" value="Genomic_DNA"/>
</dbReference>
<organism evidence="2 3">
    <name type="scientific">Thalassomonas viridans</name>
    <dbReference type="NCBI Taxonomy" id="137584"/>
    <lineage>
        <taxon>Bacteria</taxon>
        <taxon>Pseudomonadati</taxon>
        <taxon>Pseudomonadota</taxon>
        <taxon>Gammaproteobacteria</taxon>
        <taxon>Alteromonadales</taxon>
        <taxon>Colwelliaceae</taxon>
        <taxon>Thalassomonas</taxon>
    </lineage>
</organism>
<evidence type="ECO:0000256" key="1">
    <source>
        <dbReference type="SAM" id="Coils"/>
    </source>
</evidence>
<protein>
    <submittedName>
        <fullName evidence="2">DUF3375 domain-containing protein</fullName>
    </submittedName>
</protein>
<dbReference type="AlphaFoldDB" id="A0AAE9Z1Z2"/>
<evidence type="ECO:0000313" key="3">
    <source>
        <dbReference type="Proteomes" id="UP000032352"/>
    </source>
</evidence>
<dbReference type="Pfam" id="PF11855">
    <property type="entry name" value="DUF3375"/>
    <property type="match status" value="1"/>
</dbReference>
<reference evidence="2 3" key="2">
    <citation type="journal article" date="2022" name="Mar. Drugs">
        <title>Bioassay-Guided Fractionation Leads to the Detection of Cholic Acid Generated by the Rare Thalassomonas sp.</title>
        <authorList>
            <person name="Pheiffer F."/>
            <person name="Schneider Y.K."/>
            <person name="Hansen E.H."/>
            <person name="Andersen J.H."/>
            <person name="Isaksson J."/>
            <person name="Busche T."/>
            <person name="R C."/>
            <person name="Kalinowski J."/>
            <person name="Zyl L.V."/>
            <person name="Trindade M."/>
        </authorList>
    </citation>
    <scope>NUCLEOTIDE SEQUENCE [LARGE SCALE GENOMIC DNA]</scope>
    <source>
        <strain evidence="2 3">XOM25</strain>
    </source>
</reference>
<keyword evidence="3" id="KW-1185">Reference proteome</keyword>
<feature type="coiled-coil region" evidence="1">
    <location>
        <begin position="150"/>
        <end position="177"/>
    </location>
</feature>
<evidence type="ECO:0000313" key="2">
    <source>
        <dbReference type="EMBL" id="WDE04550.1"/>
    </source>
</evidence>
<gene>
    <name evidence="2" type="ORF">SG34_024980</name>
</gene>
<reference evidence="2 3" key="1">
    <citation type="journal article" date="2015" name="Genome Announc.">
        <title>Draft Genome Sequences of Marine Isolates of Thalassomonas viridans and Thalassomonas actiniarum.</title>
        <authorList>
            <person name="Olonade I."/>
            <person name="van Zyl L.J."/>
            <person name="Trindade M."/>
        </authorList>
    </citation>
    <scope>NUCLEOTIDE SEQUENCE [LARGE SCALE GENOMIC DNA]</scope>
    <source>
        <strain evidence="2 3">XOM25</strain>
    </source>
</reference>
<name>A0AAE9Z1Z2_9GAMM</name>
<dbReference type="InterPro" id="IPR021804">
    <property type="entry name" value="DUF3375"/>
</dbReference>
<dbReference type="Proteomes" id="UP000032352">
    <property type="component" value="Chromosome"/>
</dbReference>